<dbReference type="AlphaFoldDB" id="A0A7J0DGA9"/>
<feature type="region of interest" description="Disordered" evidence="1">
    <location>
        <begin position="129"/>
        <end position="153"/>
    </location>
</feature>
<proteinExistence type="predicted"/>
<evidence type="ECO:0000256" key="1">
    <source>
        <dbReference type="SAM" id="MobiDB-lite"/>
    </source>
</evidence>
<keyword evidence="3" id="KW-1185">Reference proteome</keyword>
<evidence type="ECO:0000313" key="3">
    <source>
        <dbReference type="Proteomes" id="UP000585474"/>
    </source>
</evidence>
<gene>
    <name evidence="2" type="ORF">Acr_00g0033970</name>
</gene>
<dbReference type="EMBL" id="BJWL01000211">
    <property type="protein sequence ID" value="GFS34426.1"/>
    <property type="molecule type" value="Genomic_DNA"/>
</dbReference>
<reference evidence="3" key="1">
    <citation type="submission" date="2019-07" db="EMBL/GenBank/DDBJ databases">
        <title>De Novo Assembly of kiwifruit Actinidia rufa.</title>
        <authorList>
            <person name="Sugita-Konishi S."/>
            <person name="Sato K."/>
            <person name="Mori E."/>
            <person name="Abe Y."/>
            <person name="Kisaki G."/>
            <person name="Hamano K."/>
            <person name="Suezawa K."/>
            <person name="Otani M."/>
            <person name="Fukuda T."/>
            <person name="Manabe T."/>
            <person name="Gomi K."/>
            <person name="Tabuchi M."/>
            <person name="Akimitsu K."/>
            <person name="Kataoka I."/>
        </authorList>
    </citation>
    <scope>NUCLEOTIDE SEQUENCE [LARGE SCALE GENOMIC DNA]</scope>
    <source>
        <strain evidence="3">cv. Fuchu</strain>
    </source>
</reference>
<protein>
    <submittedName>
        <fullName evidence="2">Uncharacterized protein</fullName>
    </submittedName>
</protein>
<accession>A0A7J0DGA9</accession>
<sequence>MTNLQRQKKHSDELKRAQKKATTLEVAAARAELDKKNGDVVILCPRGSPGAIKCISQGPARVSWGARNAPDNPAWVATKPLVAFPDPPGPYSPILFPGFDKDEYTNRPTEVEEAVDVGIEVEDAEARKDVEAEMEAARAAEDLQDNPSSHEVP</sequence>
<feature type="region of interest" description="Disordered" evidence="1">
    <location>
        <begin position="1"/>
        <end position="22"/>
    </location>
</feature>
<organism evidence="2 3">
    <name type="scientific">Actinidia rufa</name>
    <dbReference type="NCBI Taxonomy" id="165716"/>
    <lineage>
        <taxon>Eukaryota</taxon>
        <taxon>Viridiplantae</taxon>
        <taxon>Streptophyta</taxon>
        <taxon>Embryophyta</taxon>
        <taxon>Tracheophyta</taxon>
        <taxon>Spermatophyta</taxon>
        <taxon>Magnoliopsida</taxon>
        <taxon>eudicotyledons</taxon>
        <taxon>Gunneridae</taxon>
        <taxon>Pentapetalae</taxon>
        <taxon>asterids</taxon>
        <taxon>Ericales</taxon>
        <taxon>Actinidiaceae</taxon>
        <taxon>Actinidia</taxon>
    </lineage>
</organism>
<evidence type="ECO:0000313" key="2">
    <source>
        <dbReference type="EMBL" id="GFS34426.1"/>
    </source>
</evidence>
<name>A0A7J0DGA9_9ERIC</name>
<comment type="caution">
    <text evidence="2">The sequence shown here is derived from an EMBL/GenBank/DDBJ whole genome shotgun (WGS) entry which is preliminary data.</text>
</comment>
<feature type="compositionally biased region" description="Basic and acidic residues" evidence="1">
    <location>
        <begin position="129"/>
        <end position="141"/>
    </location>
</feature>
<dbReference type="Proteomes" id="UP000585474">
    <property type="component" value="Unassembled WGS sequence"/>
</dbReference>